<feature type="signal peptide" evidence="5">
    <location>
        <begin position="1"/>
        <end position="19"/>
    </location>
</feature>
<gene>
    <name evidence="7" type="ORF">BT96DRAFT_954438</name>
</gene>
<evidence type="ECO:0000259" key="6">
    <source>
        <dbReference type="Pfam" id="PF00150"/>
    </source>
</evidence>
<dbReference type="EMBL" id="ML769395">
    <property type="protein sequence ID" value="KAE9407560.1"/>
    <property type="molecule type" value="Genomic_DNA"/>
</dbReference>
<evidence type="ECO:0000256" key="4">
    <source>
        <dbReference type="RuleBase" id="RU361153"/>
    </source>
</evidence>
<comment type="similarity">
    <text evidence="1 4">Belongs to the glycosyl hydrolase 5 (cellulase A) family.</text>
</comment>
<reference evidence="7" key="1">
    <citation type="journal article" date="2019" name="Environ. Microbiol.">
        <title>Fungal ecological strategies reflected in gene transcription - a case study of two litter decomposers.</title>
        <authorList>
            <person name="Barbi F."/>
            <person name="Kohler A."/>
            <person name="Barry K."/>
            <person name="Baskaran P."/>
            <person name="Daum C."/>
            <person name="Fauchery L."/>
            <person name="Ihrmark K."/>
            <person name="Kuo A."/>
            <person name="LaButti K."/>
            <person name="Lipzen A."/>
            <person name="Morin E."/>
            <person name="Grigoriev I.V."/>
            <person name="Henrissat B."/>
            <person name="Lindahl B."/>
            <person name="Martin F."/>
        </authorList>
    </citation>
    <scope>NUCLEOTIDE SEQUENCE</scope>
    <source>
        <strain evidence="7">JB14</strain>
    </source>
</reference>
<feature type="domain" description="Glycoside hydrolase family 5" evidence="6">
    <location>
        <begin position="57"/>
        <end position="368"/>
    </location>
</feature>
<evidence type="ECO:0000256" key="2">
    <source>
        <dbReference type="ARBA" id="ARBA00022801"/>
    </source>
</evidence>
<protein>
    <submittedName>
        <fullName evidence="7">Cellulase family protein</fullName>
    </submittedName>
</protein>
<keyword evidence="8" id="KW-1185">Reference proteome</keyword>
<accession>A0A6A4IC25</accession>
<dbReference type="OrthoDB" id="442731at2759"/>
<dbReference type="SUPFAM" id="SSF51445">
    <property type="entry name" value="(Trans)glycosidases"/>
    <property type="match status" value="1"/>
</dbReference>
<dbReference type="InterPro" id="IPR001547">
    <property type="entry name" value="Glyco_hydro_5"/>
</dbReference>
<sequence length="413" mass="45672">MWFSLLLLAILGVVLPALAQTLPLQTESRWILDATGARVKLRCINWAGHLETNIPEGLHVQTIDYIADFIQAQGFNCVRLTYSIDYALNPTISVQDSFTAAANASGLPLETLDGLYSQVVATNPFVADATVQDVRSAVIAALWDRQVMTILDNHVSKASWCCSLDDGNGWWDTAPIFVAENSQYFNTTEWLEGLTAIATWAQSQTGVVAMSIRNELRPFPLLQDTDNHDAWYEYVTQGAQAVNVANPDVLIIIGGSQSAEDLSFIKSRPLDITWTGKHVFEMHAYSFSVSYVNPLNICSVALAEYGLLDGFVLTQNEAYTAPLILSEFGVGLSGGPNDGISDADLSYFNCIMQYMEGNDMEWALWALQGSYYIRQGVADVKETWGLIDYDWVGLRNEQFLPMMANLFLVTQGP</sequence>
<dbReference type="GO" id="GO:0000272">
    <property type="term" value="P:polysaccharide catabolic process"/>
    <property type="evidence" value="ECO:0007669"/>
    <property type="project" value="InterPro"/>
</dbReference>
<dbReference type="Gene3D" id="3.20.20.80">
    <property type="entry name" value="Glycosidases"/>
    <property type="match status" value="1"/>
</dbReference>
<dbReference type="AlphaFoldDB" id="A0A6A4IC25"/>
<dbReference type="InterPro" id="IPR017853">
    <property type="entry name" value="GH"/>
</dbReference>
<keyword evidence="2 4" id="KW-0378">Hydrolase</keyword>
<dbReference type="GO" id="GO:0004553">
    <property type="term" value="F:hydrolase activity, hydrolyzing O-glycosyl compounds"/>
    <property type="evidence" value="ECO:0007669"/>
    <property type="project" value="InterPro"/>
</dbReference>
<dbReference type="PANTHER" id="PTHR31263">
    <property type="entry name" value="CELLULASE FAMILY PROTEIN (AFU_ORTHOLOGUE AFUA_5G14560)"/>
    <property type="match status" value="1"/>
</dbReference>
<organism evidence="7 8">
    <name type="scientific">Gymnopus androsaceus JB14</name>
    <dbReference type="NCBI Taxonomy" id="1447944"/>
    <lineage>
        <taxon>Eukaryota</taxon>
        <taxon>Fungi</taxon>
        <taxon>Dikarya</taxon>
        <taxon>Basidiomycota</taxon>
        <taxon>Agaricomycotina</taxon>
        <taxon>Agaricomycetes</taxon>
        <taxon>Agaricomycetidae</taxon>
        <taxon>Agaricales</taxon>
        <taxon>Marasmiineae</taxon>
        <taxon>Omphalotaceae</taxon>
        <taxon>Gymnopus</taxon>
    </lineage>
</organism>
<name>A0A6A4IC25_9AGAR</name>
<keyword evidence="3 4" id="KW-0326">Glycosidase</keyword>
<dbReference type="Proteomes" id="UP000799118">
    <property type="component" value="Unassembled WGS sequence"/>
</dbReference>
<evidence type="ECO:0000256" key="3">
    <source>
        <dbReference type="ARBA" id="ARBA00023295"/>
    </source>
</evidence>
<evidence type="ECO:0000313" key="7">
    <source>
        <dbReference type="EMBL" id="KAE9407560.1"/>
    </source>
</evidence>
<feature type="chain" id="PRO_5025529311" evidence="5">
    <location>
        <begin position="20"/>
        <end position="413"/>
    </location>
</feature>
<evidence type="ECO:0000256" key="5">
    <source>
        <dbReference type="SAM" id="SignalP"/>
    </source>
</evidence>
<proteinExistence type="inferred from homology"/>
<evidence type="ECO:0000313" key="8">
    <source>
        <dbReference type="Proteomes" id="UP000799118"/>
    </source>
</evidence>
<evidence type="ECO:0000256" key="1">
    <source>
        <dbReference type="ARBA" id="ARBA00005641"/>
    </source>
</evidence>
<dbReference type="PANTHER" id="PTHR31263:SF0">
    <property type="entry name" value="CELLULASE FAMILY PROTEIN (AFU_ORTHOLOGUE AFUA_5G14560)"/>
    <property type="match status" value="1"/>
</dbReference>
<dbReference type="Pfam" id="PF00150">
    <property type="entry name" value="Cellulase"/>
    <property type="match status" value="1"/>
</dbReference>
<keyword evidence="5" id="KW-0732">Signal</keyword>